<dbReference type="EMBL" id="OE000740">
    <property type="protein sequence ID" value="CAD7454877.1"/>
    <property type="molecule type" value="Genomic_DNA"/>
</dbReference>
<feature type="region of interest" description="Disordered" evidence="3">
    <location>
        <begin position="1"/>
        <end position="28"/>
    </location>
</feature>
<name>A0A7R9IDE0_9NEOP</name>
<evidence type="ECO:0000256" key="1">
    <source>
        <dbReference type="ARBA" id="ARBA00007133"/>
    </source>
</evidence>
<organism evidence="4">
    <name type="scientific">Timema tahoe</name>
    <dbReference type="NCBI Taxonomy" id="61484"/>
    <lineage>
        <taxon>Eukaryota</taxon>
        <taxon>Metazoa</taxon>
        <taxon>Ecdysozoa</taxon>
        <taxon>Arthropoda</taxon>
        <taxon>Hexapoda</taxon>
        <taxon>Insecta</taxon>
        <taxon>Pterygota</taxon>
        <taxon>Neoptera</taxon>
        <taxon>Polyneoptera</taxon>
        <taxon>Phasmatodea</taxon>
        <taxon>Timematodea</taxon>
        <taxon>Timematoidea</taxon>
        <taxon>Timematidae</taxon>
        <taxon>Timema</taxon>
    </lineage>
</organism>
<dbReference type="GO" id="GO:0016197">
    <property type="term" value="P:endosomal transport"/>
    <property type="evidence" value="ECO:0007669"/>
    <property type="project" value="TreeGrafter"/>
</dbReference>
<dbReference type="PANTHER" id="PTHR13073:SF0">
    <property type="entry name" value="BIOGENESIS OF LYSOSOME-RELATED ORGANELLES COMPLEX 1 SUBUNIT 1"/>
    <property type="match status" value="1"/>
</dbReference>
<comment type="similarity">
    <text evidence="1">Belongs to the BLOC1S1 family.</text>
</comment>
<dbReference type="InterPro" id="IPR009395">
    <property type="entry name" value="BLOC1S1"/>
</dbReference>
<protein>
    <recommendedName>
        <fullName evidence="2">Biogenesis of lysosome-related organelles complex 1 subunit 1</fullName>
    </recommendedName>
</protein>
<dbReference type="GO" id="GO:0031083">
    <property type="term" value="C:BLOC-1 complex"/>
    <property type="evidence" value="ECO:0007669"/>
    <property type="project" value="InterPro"/>
</dbReference>
<evidence type="ECO:0000256" key="3">
    <source>
        <dbReference type="SAM" id="MobiDB-lite"/>
    </source>
</evidence>
<dbReference type="AlphaFoldDB" id="A0A7R9IDE0"/>
<evidence type="ECO:0000313" key="4">
    <source>
        <dbReference type="EMBL" id="CAD7454877.1"/>
    </source>
</evidence>
<dbReference type="PANTHER" id="PTHR13073">
    <property type="entry name" value="BLOC-1 COMPLEX SUBUNIT 1"/>
    <property type="match status" value="1"/>
</dbReference>
<evidence type="ECO:0000256" key="2">
    <source>
        <dbReference type="ARBA" id="ARBA00019577"/>
    </source>
</evidence>
<dbReference type="Pfam" id="PF06320">
    <property type="entry name" value="GCN5L1"/>
    <property type="match status" value="1"/>
</dbReference>
<gene>
    <name evidence="4" type="ORF">TTEB3V08_LOCUS2968</name>
</gene>
<reference evidence="4" key="1">
    <citation type="submission" date="2020-11" db="EMBL/GenBank/DDBJ databases">
        <authorList>
            <person name="Tran Van P."/>
        </authorList>
    </citation>
    <scope>NUCLEOTIDE SEQUENCE</scope>
</reference>
<accession>A0A7R9IDE0</accession>
<proteinExistence type="inferred from homology"/>
<sequence>MARGDGVDVEEYDNRKHGWPRSSTQAQEQKRKEAMAAANNLTQALVDHLNVGVAQAYLNQKRLDAEAKQLHHNATNFAKQTHQWANLVESFSSALKEIGDAENWAQSIEADMRTITSALEYSYKGLTNNICTKGSLCPFVGRRGIEHRAIGYLCWRATVVPKAHHTLNYSGDFIAGILDLASHRWNPLLLKKELPGLSTHTPFQFDCQIQTPRSLGDRKSTALNTSAEVSENGC</sequence>